<organism evidence="1 2">
    <name type="scientific">Leucogyrophana mollusca</name>
    <dbReference type="NCBI Taxonomy" id="85980"/>
    <lineage>
        <taxon>Eukaryota</taxon>
        <taxon>Fungi</taxon>
        <taxon>Dikarya</taxon>
        <taxon>Basidiomycota</taxon>
        <taxon>Agaricomycotina</taxon>
        <taxon>Agaricomycetes</taxon>
        <taxon>Agaricomycetidae</taxon>
        <taxon>Boletales</taxon>
        <taxon>Boletales incertae sedis</taxon>
        <taxon>Leucogyrophana</taxon>
    </lineage>
</organism>
<protein>
    <submittedName>
        <fullName evidence="1">Uncharacterized protein</fullName>
    </submittedName>
</protein>
<comment type="caution">
    <text evidence="1">The sequence shown here is derived from an EMBL/GenBank/DDBJ whole genome shotgun (WGS) entry which is preliminary data.</text>
</comment>
<dbReference type="Proteomes" id="UP000790709">
    <property type="component" value="Unassembled WGS sequence"/>
</dbReference>
<evidence type="ECO:0000313" key="1">
    <source>
        <dbReference type="EMBL" id="KAH7917643.1"/>
    </source>
</evidence>
<name>A0ACB8AXP2_9AGAM</name>
<accession>A0ACB8AXP2</accession>
<evidence type="ECO:0000313" key="2">
    <source>
        <dbReference type="Proteomes" id="UP000790709"/>
    </source>
</evidence>
<gene>
    <name evidence="1" type="ORF">BV22DRAFT_1135239</name>
</gene>
<sequence length="174" mass="17516">MDIDYPFNGFNYNPVPTDVPGGQAALTEVPVRIASAAAPPPTINLAPGCSSSPLATVDAEIMPVDPAKLSSNGASAEMPPSKHCHQVISQGPGDRIAYVAPAGTTTLLPTPSGGLYTMSAVSTCAPSLAASTSPGLPSGEDNGGNPSTPALSISAELAGAMEGNWGLSWLDNQW</sequence>
<proteinExistence type="predicted"/>
<reference evidence="1" key="1">
    <citation type="journal article" date="2021" name="New Phytol.">
        <title>Evolutionary innovations through gain and loss of genes in the ectomycorrhizal Boletales.</title>
        <authorList>
            <person name="Wu G."/>
            <person name="Miyauchi S."/>
            <person name="Morin E."/>
            <person name="Kuo A."/>
            <person name="Drula E."/>
            <person name="Varga T."/>
            <person name="Kohler A."/>
            <person name="Feng B."/>
            <person name="Cao Y."/>
            <person name="Lipzen A."/>
            <person name="Daum C."/>
            <person name="Hundley H."/>
            <person name="Pangilinan J."/>
            <person name="Johnson J."/>
            <person name="Barry K."/>
            <person name="LaButti K."/>
            <person name="Ng V."/>
            <person name="Ahrendt S."/>
            <person name="Min B."/>
            <person name="Choi I.G."/>
            <person name="Park H."/>
            <person name="Plett J.M."/>
            <person name="Magnuson J."/>
            <person name="Spatafora J.W."/>
            <person name="Nagy L.G."/>
            <person name="Henrissat B."/>
            <person name="Grigoriev I.V."/>
            <person name="Yang Z.L."/>
            <person name="Xu J."/>
            <person name="Martin F.M."/>
        </authorList>
    </citation>
    <scope>NUCLEOTIDE SEQUENCE</scope>
    <source>
        <strain evidence="1">KUC20120723A-06</strain>
    </source>
</reference>
<dbReference type="EMBL" id="MU266982">
    <property type="protein sequence ID" value="KAH7917643.1"/>
    <property type="molecule type" value="Genomic_DNA"/>
</dbReference>
<keyword evidence="2" id="KW-1185">Reference proteome</keyword>